<geneLocation type="plasmid" evidence="1 2">
    <name>pVP-16-VB00198-1</name>
</geneLocation>
<protein>
    <submittedName>
        <fullName evidence="1">Uncharacterized protein</fullName>
    </submittedName>
</protein>
<proteinExistence type="predicted"/>
<dbReference type="RefSeq" id="WP_264400385.1">
    <property type="nucleotide sequence ID" value="NZ_CP062152.1"/>
</dbReference>
<reference evidence="1" key="1">
    <citation type="submission" date="2022-05" db="EMBL/GenBank/DDBJ databases">
        <title>Megaplasmid of Vibrio parahaemolyticus.</title>
        <authorList>
            <person name="Strauch E."/>
            <person name="Borowiak M."/>
        </authorList>
    </citation>
    <scope>NUCLEOTIDE SEQUENCE</scope>
    <source>
        <strain evidence="1">16-VB00198</strain>
        <plasmid evidence="1">pVP-16-VB00198-1</plasmid>
    </source>
</reference>
<name>A0AA46Z914_VIBPH</name>
<accession>A0AA46Z914</accession>
<sequence length="577" mass="66457">MEDILKKIWCNNLITERVISIRSISNDLHCASLSSRDSNKDDLSDLMKECIDNIRTLLNSYDESRVDKMAPLQLVALRNMVKEALMKLSGCKDIHLLSNNCLKTYKNLDNEIIVRRNNYFDVSAGLPLATYLYYLPMILDLNYHVINETYEVDEDGLDKYVDILVERSGKFSHAGFLAQFPEEGKIPKFVFSKIHKRNDFPELHAASKTKFVNDSAESFIVTLIKALCFKSISKQEVIEKIKSRLKEEQQYFDKVFSLNKAEVSNPEALFVQSCNFQISQSKLNDRRKTFEQFSTSRYPVTLTNPRKNKPETLYQHMLDIVNPGKSVDESVKLSNVELTSNMRVIGTTGSGIFNCSFILSEFAIFNDKLAVYILDSQSCMEPLIYAKAVMSGRSSDVITIDIFDGENVDIRKYVEQEKIIIIRLQSQVKEKSKNYHCHLKAIFEQIDSHSIELDYSCVTVMDFMNIDESSYDCKEIASHIQSINKKNGCVIWSTYSMFDTNYNDSFEALFKTTILMKSYEAPDHLMIEPVHLHTISSLYPGQAFIYFNGLSISDKPYMMRYNDDLINGMEIIHNYQQ</sequence>
<gene>
    <name evidence="1" type="ORF">M5598_25805</name>
</gene>
<dbReference type="AlphaFoldDB" id="A0AA46Z914"/>
<evidence type="ECO:0000313" key="1">
    <source>
        <dbReference type="EMBL" id="UYV30427.1"/>
    </source>
</evidence>
<dbReference type="Proteomes" id="UP001163036">
    <property type="component" value="Plasmid pVP-16-VB00198-1"/>
</dbReference>
<organism evidence="1 2">
    <name type="scientific">Vibrio parahaemolyticus</name>
    <dbReference type="NCBI Taxonomy" id="670"/>
    <lineage>
        <taxon>Bacteria</taxon>
        <taxon>Pseudomonadati</taxon>
        <taxon>Pseudomonadota</taxon>
        <taxon>Gammaproteobacteria</taxon>
        <taxon>Vibrionales</taxon>
        <taxon>Vibrionaceae</taxon>
        <taxon>Vibrio</taxon>
    </lineage>
</organism>
<evidence type="ECO:0000313" key="2">
    <source>
        <dbReference type="Proteomes" id="UP001163036"/>
    </source>
</evidence>
<dbReference type="EMBL" id="CP097357">
    <property type="protein sequence ID" value="UYV30427.1"/>
    <property type="molecule type" value="Genomic_DNA"/>
</dbReference>
<keyword evidence="1" id="KW-0614">Plasmid</keyword>